<feature type="region of interest" description="Disordered" evidence="1">
    <location>
        <begin position="1"/>
        <end position="83"/>
    </location>
</feature>
<organism evidence="2">
    <name type="scientific">Oryza sativa subsp. japonica</name>
    <name type="common">Rice</name>
    <dbReference type="NCBI Taxonomy" id="39947"/>
    <lineage>
        <taxon>Eukaryota</taxon>
        <taxon>Viridiplantae</taxon>
        <taxon>Streptophyta</taxon>
        <taxon>Embryophyta</taxon>
        <taxon>Tracheophyta</taxon>
        <taxon>Spermatophyta</taxon>
        <taxon>Magnoliopsida</taxon>
        <taxon>Liliopsida</taxon>
        <taxon>Poales</taxon>
        <taxon>Poaceae</taxon>
        <taxon>BOP clade</taxon>
        <taxon>Oryzoideae</taxon>
        <taxon>Oryzeae</taxon>
        <taxon>Oryzinae</taxon>
        <taxon>Oryza</taxon>
        <taxon>Oryza sativa</taxon>
    </lineage>
</organism>
<sequence>MATAVRRGGARARGDKRRSGSISAGWGVRPKGGAKPCAMASAPPSWRFPSPARDGGGTLQDGARTRRPMRPQGGEVAALPLPI</sequence>
<protein>
    <submittedName>
        <fullName evidence="2">Uncharacterized protein P0702B09.28</fullName>
    </submittedName>
</protein>
<reference evidence="2" key="1">
    <citation type="journal article" date="2002" name="Nature">
        <title>The genome sequence and structure of rice chromosome 1.</title>
        <authorList>
            <person name="Sasaki T."/>
            <person name="Matsumoto T."/>
            <person name="Yamamoto K."/>
            <person name="Sakata K."/>
            <person name="Baba T."/>
            <person name="Katayose Y."/>
            <person name="Wu J."/>
            <person name="Niimura Y."/>
            <person name="Cheng Z."/>
            <person name="Nagamura Y."/>
            <person name="Antonio B.A."/>
            <person name="Kanamori H."/>
            <person name="Hosokawa S."/>
            <person name="Masukawa M."/>
            <person name="Arikawa K."/>
            <person name="Chiden Y."/>
            <person name="Hayashi M."/>
            <person name="Okamoto M."/>
            <person name="Ando T."/>
            <person name="Aoki H."/>
            <person name="Arita K."/>
            <person name="Hamada M."/>
            <person name="Harada C."/>
            <person name="Hijishita S."/>
            <person name="Honda M."/>
            <person name="Ichikawa Y."/>
            <person name="Idonuma A."/>
            <person name="Iijima M."/>
            <person name="Ikeda M."/>
            <person name="Ikeno M."/>
            <person name="Itoh S."/>
            <person name="Itoh T."/>
            <person name="Itoh Y."/>
            <person name="Itoh Y."/>
            <person name="Iwabuchi A."/>
            <person name="Kamiya K."/>
            <person name="Karasawa W."/>
            <person name="Katagiri S."/>
            <person name="Kikuta A."/>
            <person name="Kobayashi N."/>
            <person name="Kono I."/>
            <person name="Machita K."/>
            <person name="Maehara T."/>
            <person name="Mizuno H."/>
            <person name="Mizubayashi T."/>
            <person name="Mukai Y."/>
            <person name="Nagasaki H."/>
            <person name="Nakashima M."/>
            <person name="Nakama Y."/>
            <person name="Nakamichi Y."/>
            <person name="Nakamura M."/>
            <person name="Namiki N."/>
            <person name="Negishi M."/>
            <person name="Ohta I."/>
            <person name="Ono N."/>
            <person name="Saji S."/>
            <person name="Sakai K."/>
            <person name="Shibata M."/>
            <person name="Shimokawa T."/>
            <person name="Shomura A."/>
            <person name="Song J."/>
            <person name="Takazaki Y."/>
            <person name="Terasawa K."/>
            <person name="Tsuji K."/>
            <person name="Waki K."/>
            <person name="Yamagata H."/>
            <person name="Yamane H."/>
            <person name="Yoshiki S."/>
            <person name="Yoshihara R."/>
            <person name="Yukawa K."/>
            <person name="Zhong H."/>
            <person name="Iwama H."/>
            <person name="Endo T."/>
            <person name="Ito H."/>
            <person name="Hahn J.H."/>
            <person name="Kim H.I."/>
            <person name="Eun M.Y."/>
            <person name="Yano M."/>
            <person name="Jiang J."/>
            <person name="Gojobori T."/>
        </authorList>
    </citation>
    <scope>NUCLEOTIDE SEQUENCE [LARGE SCALE GENOMIC DNA]</scope>
</reference>
<dbReference type="AlphaFoldDB" id="Q5VR60"/>
<proteinExistence type="predicted"/>
<dbReference type="EMBL" id="AP003073">
    <property type="protein sequence ID" value="BAD68066.1"/>
    <property type="molecule type" value="Genomic_DNA"/>
</dbReference>
<gene>
    <name evidence="2" type="primary">P0702B09.28</name>
</gene>
<accession>Q5VR60</accession>
<dbReference type="Proteomes" id="UP000817658">
    <property type="component" value="Chromosome 1"/>
</dbReference>
<name>Q5VR60_ORYSJ</name>
<evidence type="ECO:0000313" key="2">
    <source>
        <dbReference type="EMBL" id="BAD68066.1"/>
    </source>
</evidence>
<evidence type="ECO:0000256" key="1">
    <source>
        <dbReference type="SAM" id="MobiDB-lite"/>
    </source>
</evidence>